<comment type="caution">
    <text evidence="13">The sequence shown here is derived from an EMBL/GenBank/DDBJ whole genome shotgun (WGS) entry which is preliminary data.</text>
</comment>
<gene>
    <name evidence="11 13" type="primary">tmk</name>
    <name evidence="13" type="ORF">ENT77_03275</name>
</gene>
<dbReference type="SUPFAM" id="SSF52540">
    <property type="entry name" value="P-loop containing nucleoside triphosphate hydrolases"/>
    <property type="match status" value="1"/>
</dbReference>
<keyword evidence="7 11" id="KW-0418">Kinase</keyword>
<name>A0A7C5VMN7_9BACT</name>
<dbReference type="GO" id="GO:0005829">
    <property type="term" value="C:cytosol"/>
    <property type="evidence" value="ECO:0007669"/>
    <property type="project" value="TreeGrafter"/>
</dbReference>
<sequence length="202" mass="23166">MFISFEGLDGCGKSTQIELLASYFEKCGIEYIKVREPGGTAFGEEIRKLLLHKEMCARSELLLFLASRAQLVEEVIKPALKRGIIVIADRFAHSSNAYQGCGRGLGYELVRMLNDFATDKVYPDIVFFLDIPEGVVLERLRGEKDRFEKEDIQFWTNVRRCYHRMAEEEPERFVLIDGTEDVGKIHEKIVSIVQSKIPEKND</sequence>
<protein>
    <recommendedName>
        <fullName evidence="3 11">Thymidylate kinase</fullName>
        <ecNumber evidence="2 11">2.7.4.9</ecNumber>
    </recommendedName>
    <alternativeName>
        <fullName evidence="11">dTMP kinase</fullName>
    </alternativeName>
</protein>
<dbReference type="EC" id="2.7.4.9" evidence="2 11"/>
<evidence type="ECO:0000256" key="5">
    <source>
        <dbReference type="ARBA" id="ARBA00022727"/>
    </source>
</evidence>
<dbReference type="FunFam" id="3.40.50.300:FF:000225">
    <property type="entry name" value="Thymidylate kinase"/>
    <property type="match status" value="1"/>
</dbReference>
<comment type="catalytic activity">
    <reaction evidence="9 11">
        <text>dTMP + ATP = dTDP + ADP</text>
        <dbReference type="Rhea" id="RHEA:13517"/>
        <dbReference type="ChEBI" id="CHEBI:30616"/>
        <dbReference type="ChEBI" id="CHEBI:58369"/>
        <dbReference type="ChEBI" id="CHEBI:63528"/>
        <dbReference type="ChEBI" id="CHEBI:456216"/>
        <dbReference type="EC" id="2.7.4.9"/>
    </reaction>
</comment>
<evidence type="ECO:0000256" key="6">
    <source>
        <dbReference type="ARBA" id="ARBA00022741"/>
    </source>
</evidence>
<keyword evidence="6 11" id="KW-0547">Nucleotide-binding</keyword>
<dbReference type="InterPro" id="IPR027417">
    <property type="entry name" value="P-loop_NTPase"/>
</dbReference>
<evidence type="ECO:0000256" key="7">
    <source>
        <dbReference type="ARBA" id="ARBA00022777"/>
    </source>
</evidence>
<reference evidence="13" key="1">
    <citation type="journal article" date="2020" name="mSystems">
        <title>Genome- and Community-Level Interaction Insights into Carbon Utilization and Element Cycling Functions of Hydrothermarchaeota in Hydrothermal Sediment.</title>
        <authorList>
            <person name="Zhou Z."/>
            <person name="Liu Y."/>
            <person name="Xu W."/>
            <person name="Pan J."/>
            <person name="Luo Z.H."/>
            <person name="Li M."/>
        </authorList>
    </citation>
    <scope>NUCLEOTIDE SEQUENCE [LARGE SCALE GENOMIC DNA]</scope>
    <source>
        <strain evidence="13">SpSt-609</strain>
    </source>
</reference>
<dbReference type="CDD" id="cd01672">
    <property type="entry name" value="TMPK"/>
    <property type="match status" value="1"/>
</dbReference>
<evidence type="ECO:0000256" key="10">
    <source>
        <dbReference type="ARBA" id="ARBA00057735"/>
    </source>
</evidence>
<evidence type="ECO:0000256" key="9">
    <source>
        <dbReference type="ARBA" id="ARBA00048743"/>
    </source>
</evidence>
<dbReference type="GO" id="GO:0006227">
    <property type="term" value="P:dUDP biosynthetic process"/>
    <property type="evidence" value="ECO:0007669"/>
    <property type="project" value="TreeGrafter"/>
</dbReference>
<dbReference type="GO" id="GO:0006233">
    <property type="term" value="P:dTDP biosynthetic process"/>
    <property type="evidence" value="ECO:0007669"/>
    <property type="project" value="InterPro"/>
</dbReference>
<keyword evidence="4 11" id="KW-0808">Transferase</keyword>
<evidence type="ECO:0000256" key="1">
    <source>
        <dbReference type="ARBA" id="ARBA00009776"/>
    </source>
</evidence>
<evidence type="ECO:0000256" key="2">
    <source>
        <dbReference type="ARBA" id="ARBA00012980"/>
    </source>
</evidence>
<dbReference type="InterPro" id="IPR039430">
    <property type="entry name" value="Thymidylate_kin-like_dom"/>
</dbReference>
<evidence type="ECO:0000313" key="13">
    <source>
        <dbReference type="EMBL" id="HGU40201.1"/>
    </source>
</evidence>
<keyword evidence="5 11" id="KW-0545">Nucleotide biosynthesis</keyword>
<dbReference type="GO" id="GO:0004798">
    <property type="term" value="F:dTMP kinase activity"/>
    <property type="evidence" value="ECO:0007669"/>
    <property type="project" value="UniProtKB-UniRule"/>
</dbReference>
<dbReference type="Gene3D" id="3.40.50.300">
    <property type="entry name" value="P-loop containing nucleotide triphosphate hydrolases"/>
    <property type="match status" value="1"/>
</dbReference>
<dbReference type="PANTHER" id="PTHR10344:SF4">
    <property type="entry name" value="UMP-CMP KINASE 2, MITOCHONDRIAL"/>
    <property type="match status" value="1"/>
</dbReference>
<proteinExistence type="inferred from homology"/>
<evidence type="ECO:0000256" key="11">
    <source>
        <dbReference type="HAMAP-Rule" id="MF_00165"/>
    </source>
</evidence>
<comment type="function">
    <text evidence="10 11">Phosphorylation of dTMP to form dTDP in both de novo and salvage pathways of dTTP synthesis.</text>
</comment>
<dbReference type="NCBIfam" id="TIGR00041">
    <property type="entry name" value="DTMP_kinase"/>
    <property type="match status" value="1"/>
</dbReference>
<accession>A0A7C5VMN7</accession>
<organism evidence="13">
    <name type="scientific">Fervidobacterium thailandense</name>
    <dbReference type="NCBI Taxonomy" id="1008305"/>
    <lineage>
        <taxon>Bacteria</taxon>
        <taxon>Thermotogati</taxon>
        <taxon>Thermotogota</taxon>
        <taxon>Thermotogae</taxon>
        <taxon>Thermotogales</taxon>
        <taxon>Fervidobacteriaceae</taxon>
        <taxon>Fervidobacterium</taxon>
    </lineage>
</organism>
<dbReference type="InterPro" id="IPR018094">
    <property type="entry name" value="Thymidylate_kinase"/>
</dbReference>
<dbReference type="PANTHER" id="PTHR10344">
    <property type="entry name" value="THYMIDYLATE KINASE"/>
    <property type="match status" value="1"/>
</dbReference>
<dbReference type="AlphaFoldDB" id="A0A7C5VMN7"/>
<feature type="domain" description="Thymidylate kinase-like" evidence="12">
    <location>
        <begin position="5"/>
        <end position="189"/>
    </location>
</feature>
<dbReference type="GO" id="GO:0006235">
    <property type="term" value="P:dTTP biosynthetic process"/>
    <property type="evidence" value="ECO:0007669"/>
    <property type="project" value="UniProtKB-UniRule"/>
</dbReference>
<dbReference type="EMBL" id="DSZY01000014">
    <property type="protein sequence ID" value="HGU40201.1"/>
    <property type="molecule type" value="Genomic_DNA"/>
</dbReference>
<evidence type="ECO:0000256" key="4">
    <source>
        <dbReference type="ARBA" id="ARBA00022679"/>
    </source>
</evidence>
<dbReference type="GO" id="GO:0005524">
    <property type="term" value="F:ATP binding"/>
    <property type="evidence" value="ECO:0007669"/>
    <property type="project" value="UniProtKB-UniRule"/>
</dbReference>
<evidence type="ECO:0000256" key="3">
    <source>
        <dbReference type="ARBA" id="ARBA00017144"/>
    </source>
</evidence>
<dbReference type="Pfam" id="PF02223">
    <property type="entry name" value="Thymidylate_kin"/>
    <property type="match status" value="1"/>
</dbReference>
<comment type="similarity">
    <text evidence="1 11">Belongs to the thymidylate kinase family.</text>
</comment>
<keyword evidence="8 11" id="KW-0067">ATP-binding</keyword>
<evidence type="ECO:0000256" key="8">
    <source>
        <dbReference type="ARBA" id="ARBA00022840"/>
    </source>
</evidence>
<feature type="binding site" evidence="11">
    <location>
        <begin position="7"/>
        <end position="14"/>
    </location>
    <ligand>
        <name>ATP</name>
        <dbReference type="ChEBI" id="CHEBI:30616"/>
    </ligand>
</feature>
<evidence type="ECO:0000259" key="12">
    <source>
        <dbReference type="Pfam" id="PF02223"/>
    </source>
</evidence>
<dbReference type="HAMAP" id="MF_00165">
    <property type="entry name" value="Thymidylate_kinase"/>
    <property type="match status" value="1"/>
</dbReference>